<dbReference type="SMART" id="SM00388">
    <property type="entry name" value="HisKA"/>
    <property type="match status" value="1"/>
</dbReference>
<proteinExistence type="predicted"/>
<dbReference type="PANTHER" id="PTHR43065:SF50">
    <property type="entry name" value="HISTIDINE KINASE"/>
    <property type="match status" value="1"/>
</dbReference>
<keyword evidence="3" id="KW-0597">Phosphoprotein</keyword>
<keyword evidence="4" id="KW-0812">Transmembrane</keyword>
<dbReference type="Gene3D" id="3.30.450.20">
    <property type="entry name" value="PAS domain"/>
    <property type="match status" value="1"/>
</dbReference>
<dbReference type="SUPFAM" id="SSF55874">
    <property type="entry name" value="ATPase domain of HSP90 chaperone/DNA topoisomerase II/histidine kinase"/>
    <property type="match status" value="1"/>
</dbReference>
<keyword evidence="4" id="KW-0472">Membrane</keyword>
<dbReference type="InterPro" id="IPR036890">
    <property type="entry name" value="HATPase_C_sf"/>
</dbReference>
<dbReference type="Proteomes" id="UP000664161">
    <property type="component" value="Unassembled WGS sequence"/>
</dbReference>
<protein>
    <recommendedName>
        <fullName evidence="2">histidine kinase</fullName>
        <ecNumber evidence="2">2.7.13.3</ecNumber>
    </recommendedName>
</protein>
<dbReference type="PANTHER" id="PTHR43065">
    <property type="entry name" value="SENSOR HISTIDINE KINASE"/>
    <property type="match status" value="1"/>
</dbReference>
<comment type="caution">
    <text evidence="6">The sequence shown here is derived from an EMBL/GenBank/DDBJ whole genome shotgun (WGS) entry which is preliminary data.</text>
</comment>
<dbReference type="Gene3D" id="3.30.565.10">
    <property type="entry name" value="Histidine kinase-like ATPase, C-terminal domain"/>
    <property type="match status" value="1"/>
</dbReference>
<name>A0AAW4IRG3_9GAMM</name>
<organism evidence="6 7">
    <name type="scientific">Psychrobacter halodurans</name>
    <dbReference type="NCBI Taxonomy" id="2818439"/>
    <lineage>
        <taxon>Bacteria</taxon>
        <taxon>Pseudomonadati</taxon>
        <taxon>Pseudomonadota</taxon>
        <taxon>Gammaproteobacteria</taxon>
        <taxon>Moraxellales</taxon>
        <taxon>Moraxellaceae</taxon>
        <taxon>Psychrobacter</taxon>
    </lineage>
</organism>
<dbReference type="Pfam" id="PF02518">
    <property type="entry name" value="HATPase_c"/>
    <property type="match status" value="1"/>
</dbReference>
<keyword evidence="7" id="KW-1185">Reference proteome</keyword>
<dbReference type="CDD" id="cd18773">
    <property type="entry name" value="PDC1_HK_sensor"/>
    <property type="match status" value="1"/>
</dbReference>
<evidence type="ECO:0000256" key="4">
    <source>
        <dbReference type="SAM" id="Phobius"/>
    </source>
</evidence>
<evidence type="ECO:0000256" key="1">
    <source>
        <dbReference type="ARBA" id="ARBA00000085"/>
    </source>
</evidence>
<dbReference type="RefSeq" id="WP_207970320.1">
    <property type="nucleotide sequence ID" value="NZ_JAGBKN010000041.1"/>
</dbReference>
<dbReference type="EMBL" id="JAGBKN010000041">
    <property type="protein sequence ID" value="MBO1517974.1"/>
    <property type="molecule type" value="Genomic_DNA"/>
</dbReference>
<evidence type="ECO:0000256" key="3">
    <source>
        <dbReference type="ARBA" id="ARBA00022553"/>
    </source>
</evidence>
<accession>A0AAW4IRG3</accession>
<gene>
    <name evidence="6" type="ORF">J3491_11610</name>
</gene>
<evidence type="ECO:0000259" key="5">
    <source>
        <dbReference type="PROSITE" id="PS50109"/>
    </source>
</evidence>
<dbReference type="Pfam" id="PF22673">
    <property type="entry name" value="MCP-like_PDC_1"/>
    <property type="match status" value="1"/>
</dbReference>
<dbReference type="InterPro" id="IPR003594">
    <property type="entry name" value="HATPase_dom"/>
</dbReference>
<dbReference type="InterPro" id="IPR036097">
    <property type="entry name" value="HisK_dim/P_sf"/>
</dbReference>
<evidence type="ECO:0000256" key="2">
    <source>
        <dbReference type="ARBA" id="ARBA00012438"/>
    </source>
</evidence>
<keyword evidence="4" id="KW-1133">Transmembrane helix</keyword>
<dbReference type="EC" id="2.7.13.3" evidence="2"/>
<comment type="catalytic activity">
    <reaction evidence="1">
        <text>ATP + protein L-histidine = ADP + protein N-phospho-L-histidine.</text>
        <dbReference type="EC" id="2.7.13.3"/>
    </reaction>
</comment>
<dbReference type="InterPro" id="IPR004358">
    <property type="entry name" value="Sig_transdc_His_kin-like_C"/>
</dbReference>
<dbReference type="AlphaFoldDB" id="A0AAW4IRG3"/>
<feature type="transmembrane region" description="Helical" evidence="4">
    <location>
        <begin position="387"/>
        <end position="406"/>
    </location>
</feature>
<dbReference type="PROSITE" id="PS50109">
    <property type="entry name" value="HIS_KIN"/>
    <property type="match status" value="1"/>
</dbReference>
<dbReference type="InterPro" id="IPR005467">
    <property type="entry name" value="His_kinase_dom"/>
</dbReference>
<evidence type="ECO:0000313" key="6">
    <source>
        <dbReference type="EMBL" id="MBO1517974.1"/>
    </source>
</evidence>
<dbReference type="SUPFAM" id="SSF54928">
    <property type="entry name" value="RNA-binding domain, RBD"/>
    <property type="match status" value="1"/>
</dbReference>
<sequence length="786" mass="87553">MKVVGRFGSISTRILVILALAFLLIILLVYWVIQTQAKPRILAMTSEIVVETGNEAINSIMASINHVDGLAKATSTMVGGLPKQDDIYKQTFGNLMQQTDARIVGGGVWFDPNMYVQGRERQSFVWARDTSGVMQPLTRYNQARQTPTPYYRDWWYIPAMYARHDHCVWSRAYVDPVSNQRVMTCAKALYDSRNQAFDGVVSFNLLLDNLGAAMKKWQDKLGGYVFLVDLDNRFLAFPEQSKVTQTTENNPQGEVVTARQLAAQSPGFAPIADSLERINHQLIDEALAKDEGRFTLAARSILSTTNLDKISEQESKLLSALLLLNIDQTFALVDSHLVETIAVPDDFILQQPATAFVFRMPFTYWKMVVVKPDNDMMSVANALSDKLIQAMLLGFIPILLLTAWVFRRYFTRPLKRMADAVADMGALIEQKQYQQLSAHKLPASAVSEIHVISEQTNHLIDRIVENEGALAEINVHLEKQVAARTQDLQQAMDELKASQVQLVRSEKMATLGQMVAGVAHEVNTPLGYVRSNMELVGDNLGRFDELIQHTEKLLQVLKAPNTPPEKTEQLIVQTLQCCEAIKEDEVSEDLADLIKDGLYGVDQIAELVVSLRDFSRIDESKVKEVDINDCITTSLVMARNNLKTLDVSTELAELPLIQCNPSQINQVLLNLFNNAAQAMPADRRGTLHITSSVDDSQQYLAVSVKDNGLGIEESKLVQIFEPFFTTKKAGEGTGLGLAISAQIMEQHHGRMEVSSVVGEGTTFTLLLPVQSTAHKSKPARALFENE</sequence>
<dbReference type="InterPro" id="IPR035979">
    <property type="entry name" value="RBD_domain_sf"/>
</dbReference>
<dbReference type="GO" id="GO:0003676">
    <property type="term" value="F:nucleic acid binding"/>
    <property type="evidence" value="ECO:0007669"/>
    <property type="project" value="InterPro"/>
</dbReference>
<feature type="transmembrane region" description="Helical" evidence="4">
    <location>
        <begin position="12"/>
        <end position="33"/>
    </location>
</feature>
<dbReference type="PRINTS" id="PR00344">
    <property type="entry name" value="BCTRLSENSOR"/>
</dbReference>
<dbReference type="SMART" id="SM00387">
    <property type="entry name" value="HATPase_c"/>
    <property type="match status" value="1"/>
</dbReference>
<dbReference type="GO" id="GO:0000155">
    <property type="term" value="F:phosphorelay sensor kinase activity"/>
    <property type="evidence" value="ECO:0007669"/>
    <property type="project" value="InterPro"/>
</dbReference>
<feature type="domain" description="Histidine kinase" evidence="5">
    <location>
        <begin position="517"/>
        <end position="771"/>
    </location>
</feature>
<dbReference type="Gene3D" id="1.10.287.130">
    <property type="match status" value="1"/>
</dbReference>
<dbReference type="SUPFAM" id="SSF47384">
    <property type="entry name" value="Homodimeric domain of signal transducing histidine kinase"/>
    <property type="match status" value="1"/>
</dbReference>
<evidence type="ECO:0000313" key="7">
    <source>
        <dbReference type="Proteomes" id="UP000664161"/>
    </source>
</evidence>
<reference evidence="6 7" key="1">
    <citation type="submission" date="2021-03" db="EMBL/GenBank/DDBJ databases">
        <authorList>
            <person name="Shang D.-D."/>
            <person name="Du Z.-J."/>
            <person name="Chen G.-J."/>
        </authorList>
    </citation>
    <scope>NUCLEOTIDE SEQUENCE [LARGE SCALE GENOMIC DNA]</scope>
    <source>
        <strain evidence="6 7">F2608</strain>
    </source>
</reference>
<dbReference type="CDD" id="cd00082">
    <property type="entry name" value="HisKA"/>
    <property type="match status" value="1"/>
</dbReference>
<dbReference type="InterPro" id="IPR003661">
    <property type="entry name" value="HisK_dim/P_dom"/>
</dbReference>